<gene>
    <name evidence="12" type="ORF">G1X41_21725</name>
</gene>
<feature type="chain" id="PRO_5028423683" evidence="9">
    <location>
        <begin position="38"/>
        <end position="245"/>
    </location>
</feature>
<dbReference type="SUPFAM" id="SSF49584">
    <property type="entry name" value="Periplasmic chaperone C-domain"/>
    <property type="match status" value="1"/>
</dbReference>
<dbReference type="GO" id="GO:0030288">
    <property type="term" value="C:outer membrane-bounded periplasmic space"/>
    <property type="evidence" value="ECO:0007669"/>
    <property type="project" value="InterPro"/>
</dbReference>
<protein>
    <submittedName>
        <fullName evidence="12">Fimbrial chaperone</fullName>
    </submittedName>
</protein>
<feature type="domain" description="Pili assembly chaperone N-terminal" evidence="10">
    <location>
        <begin position="39"/>
        <end position="154"/>
    </location>
</feature>
<reference evidence="12" key="1">
    <citation type="journal article" date="2018" name="Genome Biol.">
        <title>SKESA: strategic k-mer extension for scrupulous assemblies.</title>
        <authorList>
            <person name="Souvorov A."/>
            <person name="Agarwala R."/>
            <person name="Lipman D.J."/>
        </authorList>
    </citation>
    <scope>NUCLEOTIDE SEQUENCE</scope>
    <source>
        <strain evidence="12">SL1344</strain>
    </source>
</reference>
<keyword evidence="7" id="KW-0393">Immunoglobulin domain</keyword>
<dbReference type="Pfam" id="PF02753">
    <property type="entry name" value="PapD_C"/>
    <property type="match status" value="1"/>
</dbReference>
<feature type="signal peptide" evidence="9">
    <location>
        <begin position="1"/>
        <end position="37"/>
    </location>
</feature>
<comment type="caution">
    <text evidence="12">The sequence shown here is derived from an EMBL/GenBank/DDBJ whole genome shotgun (WGS) entry which is preliminary data.</text>
</comment>
<dbReference type="InterPro" id="IPR018046">
    <property type="entry name" value="Pili_assmbl_chaperone_CS"/>
</dbReference>
<evidence type="ECO:0000256" key="8">
    <source>
        <dbReference type="RuleBase" id="RU003918"/>
    </source>
</evidence>
<evidence type="ECO:0000256" key="3">
    <source>
        <dbReference type="ARBA" id="ARBA00022558"/>
    </source>
</evidence>
<reference evidence="12" key="2">
    <citation type="submission" date="2019-01" db="EMBL/GenBank/DDBJ databases">
        <authorList>
            <consortium name="NCBI Pathogen Detection Project"/>
        </authorList>
    </citation>
    <scope>NUCLEOTIDE SEQUENCE</scope>
    <source>
        <strain evidence="12">SL1344</strain>
    </source>
</reference>
<dbReference type="InterPro" id="IPR016148">
    <property type="entry name" value="Pili_assmbl_chaperone_C"/>
</dbReference>
<dbReference type="SUPFAM" id="SSF49354">
    <property type="entry name" value="PapD-like"/>
    <property type="match status" value="1"/>
</dbReference>
<dbReference type="AlphaFoldDB" id="A0A718Y501"/>
<evidence type="ECO:0000256" key="9">
    <source>
        <dbReference type="SAM" id="SignalP"/>
    </source>
</evidence>
<evidence type="ECO:0000256" key="7">
    <source>
        <dbReference type="ARBA" id="ARBA00023319"/>
    </source>
</evidence>
<dbReference type="Gene3D" id="2.60.40.10">
    <property type="entry name" value="Immunoglobulins"/>
    <property type="match status" value="2"/>
</dbReference>
<dbReference type="Pfam" id="PF00345">
    <property type="entry name" value="PapD_N"/>
    <property type="match status" value="1"/>
</dbReference>
<evidence type="ECO:0000259" key="11">
    <source>
        <dbReference type="Pfam" id="PF02753"/>
    </source>
</evidence>
<evidence type="ECO:0000256" key="6">
    <source>
        <dbReference type="ARBA" id="ARBA00023186"/>
    </source>
</evidence>
<dbReference type="PROSITE" id="PS00635">
    <property type="entry name" value="PILI_CHAPERONE"/>
    <property type="match status" value="1"/>
</dbReference>
<comment type="similarity">
    <text evidence="2 8">Belongs to the periplasmic pilus chaperone family.</text>
</comment>
<dbReference type="InterPro" id="IPR050643">
    <property type="entry name" value="Periplasmic_pilus_chap"/>
</dbReference>
<organism evidence="12">
    <name type="scientific">Salmonella typhimurium (strain SL1344)</name>
    <dbReference type="NCBI Taxonomy" id="216597"/>
    <lineage>
        <taxon>Bacteria</taxon>
        <taxon>Pseudomonadati</taxon>
        <taxon>Pseudomonadota</taxon>
        <taxon>Gammaproteobacteria</taxon>
        <taxon>Enterobacterales</taxon>
        <taxon>Enterobacteriaceae</taxon>
        <taxon>Salmonella</taxon>
    </lineage>
</organism>
<accession>A0A718Y501</accession>
<dbReference type="PANTHER" id="PTHR30251:SF2">
    <property type="entry name" value="FIMBRIAL CHAPERONE YADV-RELATED"/>
    <property type="match status" value="1"/>
</dbReference>
<keyword evidence="5" id="KW-0574">Periplasm</keyword>
<dbReference type="PRINTS" id="PR00969">
    <property type="entry name" value="CHAPERONPILI"/>
</dbReference>
<dbReference type="InterPro" id="IPR013783">
    <property type="entry name" value="Ig-like_fold"/>
</dbReference>
<dbReference type="InterPro" id="IPR036316">
    <property type="entry name" value="Pili_assmbl_chap_C_dom_sf"/>
</dbReference>
<dbReference type="InterPro" id="IPR001829">
    <property type="entry name" value="Pili_assmbl_chaperone_bac"/>
</dbReference>
<dbReference type="EMBL" id="DAAPMV010000014">
    <property type="protein sequence ID" value="HAD6864593.1"/>
    <property type="molecule type" value="Genomic_DNA"/>
</dbReference>
<sequence length="245" mass="27141">MASVPGQIKCRRYAVNKVLKWGMASLLSLTLCGQVMAAFTVNGTRFIYEEGKKNISFEVTNNAKVAYGGQVWMDNISEKNGVYMVPTPPFFKVAPKQKQIVRIMRTDGGSLPSDRESLFWLNIQEIPPKPKADENVLSVAVNTRVKLFYRPKALVAERKNAEKKIQVVRRDNVTWLKNPTPYYFAVAKVKVNGKAVALSDREEAGLAILAPFSEVAVSQVPVGAKEVSVDSINDWGGVENHVLKG</sequence>
<name>A0A718Y501_SALTS</name>
<dbReference type="PANTHER" id="PTHR30251">
    <property type="entry name" value="PILUS ASSEMBLY CHAPERONE"/>
    <property type="match status" value="1"/>
</dbReference>
<evidence type="ECO:0000256" key="2">
    <source>
        <dbReference type="ARBA" id="ARBA00007399"/>
    </source>
</evidence>
<dbReference type="NCBIfam" id="NF011758">
    <property type="entry name" value="PRK15211.1"/>
    <property type="match status" value="1"/>
</dbReference>
<feature type="domain" description="Pili assembly chaperone C-terminal" evidence="11">
    <location>
        <begin position="176"/>
        <end position="239"/>
    </location>
</feature>
<comment type="subcellular location">
    <subcellularLocation>
        <location evidence="1 8">Periplasm</location>
    </subcellularLocation>
</comment>
<keyword evidence="6 8" id="KW-0143">Chaperone</keyword>
<dbReference type="InterPro" id="IPR016147">
    <property type="entry name" value="Pili_assmbl_chaperone_N"/>
</dbReference>
<dbReference type="InterPro" id="IPR008962">
    <property type="entry name" value="PapD-like_sf"/>
</dbReference>
<evidence type="ECO:0000256" key="1">
    <source>
        <dbReference type="ARBA" id="ARBA00004418"/>
    </source>
</evidence>
<evidence type="ECO:0000259" key="10">
    <source>
        <dbReference type="Pfam" id="PF00345"/>
    </source>
</evidence>
<dbReference type="GO" id="GO:0071555">
    <property type="term" value="P:cell wall organization"/>
    <property type="evidence" value="ECO:0007669"/>
    <property type="project" value="InterPro"/>
</dbReference>
<proteinExistence type="inferred from homology"/>
<keyword evidence="4 9" id="KW-0732">Signal</keyword>
<evidence type="ECO:0000313" key="12">
    <source>
        <dbReference type="EMBL" id="HAD6864593.1"/>
    </source>
</evidence>
<keyword evidence="3" id="KW-1029">Fimbrium biogenesis</keyword>
<evidence type="ECO:0000256" key="4">
    <source>
        <dbReference type="ARBA" id="ARBA00022729"/>
    </source>
</evidence>
<evidence type="ECO:0000256" key="5">
    <source>
        <dbReference type="ARBA" id="ARBA00022764"/>
    </source>
</evidence>